<comment type="caution">
    <text evidence="1">The sequence shown here is derived from an EMBL/GenBank/DDBJ whole genome shotgun (WGS) entry which is preliminary data.</text>
</comment>
<accession>A0ACB9A8P2</accession>
<sequence length="87" mass="10045">MSLFLFDDHERRSPPSSPGFSKHSFINITPIISFSSHTHTLSSCSDFQSSNSIFNLILYNFHFKTKQPKRVFGKFRGLFTTTKLLDQ</sequence>
<evidence type="ECO:0000313" key="1">
    <source>
        <dbReference type="EMBL" id="KAI3706126.1"/>
    </source>
</evidence>
<protein>
    <submittedName>
        <fullName evidence="1">Uncharacterized protein</fullName>
    </submittedName>
</protein>
<organism evidence="1 2">
    <name type="scientific">Smallanthus sonchifolius</name>
    <dbReference type="NCBI Taxonomy" id="185202"/>
    <lineage>
        <taxon>Eukaryota</taxon>
        <taxon>Viridiplantae</taxon>
        <taxon>Streptophyta</taxon>
        <taxon>Embryophyta</taxon>
        <taxon>Tracheophyta</taxon>
        <taxon>Spermatophyta</taxon>
        <taxon>Magnoliopsida</taxon>
        <taxon>eudicotyledons</taxon>
        <taxon>Gunneridae</taxon>
        <taxon>Pentapetalae</taxon>
        <taxon>asterids</taxon>
        <taxon>campanulids</taxon>
        <taxon>Asterales</taxon>
        <taxon>Asteraceae</taxon>
        <taxon>Asteroideae</taxon>
        <taxon>Heliantheae alliance</taxon>
        <taxon>Millerieae</taxon>
        <taxon>Smallanthus</taxon>
    </lineage>
</organism>
<reference evidence="2" key="1">
    <citation type="journal article" date="2022" name="Mol. Ecol. Resour.">
        <title>The genomes of chicory, endive, great burdock and yacon provide insights into Asteraceae palaeo-polyploidization history and plant inulin production.</title>
        <authorList>
            <person name="Fan W."/>
            <person name="Wang S."/>
            <person name="Wang H."/>
            <person name="Wang A."/>
            <person name="Jiang F."/>
            <person name="Liu H."/>
            <person name="Zhao H."/>
            <person name="Xu D."/>
            <person name="Zhang Y."/>
        </authorList>
    </citation>
    <scope>NUCLEOTIDE SEQUENCE [LARGE SCALE GENOMIC DNA]</scope>
    <source>
        <strain evidence="2">cv. Yunnan</strain>
    </source>
</reference>
<dbReference type="Proteomes" id="UP001056120">
    <property type="component" value="Linkage Group LG25"/>
</dbReference>
<proteinExistence type="predicted"/>
<name>A0ACB9A8P2_9ASTR</name>
<reference evidence="1 2" key="2">
    <citation type="journal article" date="2022" name="Mol. Ecol. Resour.">
        <title>The genomes of chicory, endive, great burdock and yacon provide insights into Asteraceae paleo-polyploidization history and plant inulin production.</title>
        <authorList>
            <person name="Fan W."/>
            <person name="Wang S."/>
            <person name="Wang H."/>
            <person name="Wang A."/>
            <person name="Jiang F."/>
            <person name="Liu H."/>
            <person name="Zhao H."/>
            <person name="Xu D."/>
            <person name="Zhang Y."/>
        </authorList>
    </citation>
    <scope>NUCLEOTIDE SEQUENCE [LARGE SCALE GENOMIC DNA]</scope>
    <source>
        <strain evidence="2">cv. Yunnan</strain>
        <tissue evidence="1">Leaves</tissue>
    </source>
</reference>
<evidence type="ECO:0000313" key="2">
    <source>
        <dbReference type="Proteomes" id="UP001056120"/>
    </source>
</evidence>
<gene>
    <name evidence="1" type="ORF">L1987_76384</name>
</gene>
<dbReference type="EMBL" id="CM042042">
    <property type="protein sequence ID" value="KAI3706126.1"/>
    <property type="molecule type" value="Genomic_DNA"/>
</dbReference>
<keyword evidence="2" id="KW-1185">Reference proteome</keyword>